<dbReference type="PIRSF" id="PIRSF000441">
    <property type="entry name" value="CysE"/>
    <property type="match status" value="1"/>
</dbReference>
<dbReference type="InterPro" id="IPR053376">
    <property type="entry name" value="Serine_acetyltransferase"/>
</dbReference>
<keyword evidence="8 10" id="KW-0012">Acyltransferase</keyword>
<keyword evidence="6 10" id="KW-0808">Transferase</keyword>
<dbReference type="InterPro" id="IPR045304">
    <property type="entry name" value="LbH_SAT"/>
</dbReference>
<keyword evidence="12" id="KW-1185">Reference proteome</keyword>
<evidence type="ECO:0000256" key="9">
    <source>
        <dbReference type="ARBA" id="ARBA00049486"/>
    </source>
</evidence>
<evidence type="ECO:0000256" key="6">
    <source>
        <dbReference type="ARBA" id="ARBA00022679"/>
    </source>
</evidence>
<sequence>MFATIDSIIERDPAARSRIQVILTYSGYQAEVAHRVSHWLHRHHRLLMADLVAHVAKQLTGVEIHPGAQLGKRLFIDHGYGVVIGETAIVGDDVTMHHAVTLGGRKEIVNRRHPKIGNRVLIGANALVLGAIEVHDDAKIGAGSVVVKDVAAGKTVVGNAARIIN</sequence>
<dbReference type="Proteomes" id="UP000292886">
    <property type="component" value="Chromosome"/>
</dbReference>
<dbReference type="GO" id="GO:0009001">
    <property type="term" value="F:serine O-acetyltransferase activity"/>
    <property type="evidence" value="ECO:0007669"/>
    <property type="project" value="UniProtKB-EC"/>
</dbReference>
<keyword evidence="7" id="KW-0198">Cysteine biosynthesis</keyword>
<accession>A0A4P6YU00</accession>
<evidence type="ECO:0000256" key="2">
    <source>
        <dbReference type="ARBA" id="ARBA00007274"/>
    </source>
</evidence>
<dbReference type="Gene3D" id="2.160.10.10">
    <property type="entry name" value="Hexapeptide repeat proteins"/>
    <property type="match status" value="1"/>
</dbReference>
<protein>
    <recommendedName>
        <fullName evidence="4 10">Serine acetyltransferase</fullName>
        <ecNumber evidence="3 10">2.3.1.30</ecNumber>
    </recommendedName>
</protein>
<dbReference type="InterPro" id="IPR042122">
    <property type="entry name" value="Ser_AcTrfase_N_sf"/>
</dbReference>
<dbReference type="Pfam" id="PF00132">
    <property type="entry name" value="Hexapep"/>
    <property type="match status" value="1"/>
</dbReference>
<dbReference type="SUPFAM" id="SSF51161">
    <property type="entry name" value="Trimeric LpxA-like enzymes"/>
    <property type="match status" value="1"/>
</dbReference>
<evidence type="ECO:0000313" key="11">
    <source>
        <dbReference type="EMBL" id="QBO36181.1"/>
    </source>
</evidence>
<dbReference type="CDD" id="cd03354">
    <property type="entry name" value="LbH_SAT"/>
    <property type="match status" value="1"/>
</dbReference>
<gene>
    <name evidence="11" type="ORF">EQG49_06755</name>
</gene>
<comment type="pathway">
    <text evidence="1">Amino-acid biosynthesis; L-cysteine biosynthesis; L-cysteine from L-serine: step 1/2.</text>
</comment>
<proteinExistence type="inferred from homology"/>
<evidence type="ECO:0000256" key="1">
    <source>
        <dbReference type="ARBA" id="ARBA00004876"/>
    </source>
</evidence>
<name>A0A4P6YU00_9LACO</name>
<dbReference type="Gene3D" id="1.10.3130.10">
    <property type="entry name" value="serine acetyltransferase, domain 1"/>
    <property type="match status" value="1"/>
</dbReference>
<keyword evidence="5" id="KW-0028">Amino-acid biosynthesis</keyword>
<comment type="catalytic activity">
    <reaction evidence="9 10">
        <text>L-serine + acetyl-CoA = O-acetyl-L-serine + CoA</text>
        <dbReference type="Rhea" id="RHEA:24560"/>
        <dbReference type="ChEBI" id="CHEBI:33384"/>
        <dbReference type="ChEBI" id="CHEBI:57287"/>
        <dbReference type="ChEBI" id="CHEBI:57288"/>
        <dbReference type="ChEBI" id="CHEBI:58340"/>
        <dbReference type="EC" id="2.3.1.30"/>
    </reaction>
</comment>
<dbReference type="AlphaFoldDB" id="A0A4P6YU00"/>
<dbReference type="KEGG" id="wei:EQG49_06755"/>
<dbReference type="GO" id="GO:0005737">
    <property type="term" value="C:cytoplasm"/>
    <property type="evidence" value="ECO:0007669"/>
    <property type="project" value="InterPro"/>
</dbReference>
<organism evidence="11 12">
    <name type="scientific">Periweissella cryptocerci</name>
    <dbReference type="NCBI Taxonomy" id="2506420"/>
    <lineage>
        <taxon>Bacteria</taxon>
        <taxon>Bacillati</taxon>
        <taxon>Bacillota</taxon>
        <taxon>Bacilli</taxon>
        <taxon>Lactobacillales</taxon>
        <taxon>Lactobacillaceae</taxon>
        <taxon>Periweissella</taxon>
    </lineage>
</organism>
<dbReference type="PANTHER" id="PTHR42811">
    <property type="entry name" value="SERINE ACETYLTRANSFERASE"/>
    <property type="match status" value="1"/>
</dbReference>
<evidence type="ECO:0000313" key="12">
    <source>
        <dbReference type="Proteomes" id="UP000292886"/>
    </source>
</evidence>
<reference evidence="12" key="1">
    <citation type="submission" date="2019-03" db="EMBL/GenBank/DDBJ databases">
        <title>Weissella sp. 26KH-42 Genome sequencing.</title>
        <authorList>
            <person name="Heo J."/>
            <person name="Kim S.-J."/>
            <person name="Kim J.-S."/>
            <person name="Hong S.-B."/>
            <person name="Kwon S.-W."/>
        </authorList>
    </citation>
    <scope>NUCLEOTIDE SEQUENCE [LARGE SCALE GENOMIC DNA]</scope>
    <source>
        <strain evidence="12">26KH-42</strain>
    </source>
</reference>
<dbReference type="RefSeq" id="WP_133363259.1">
    <property type="nucleotide sequence ID" value="NZ_CP037940.1"/>
</dbReference>
<dbReference type="InterPro" id="IPR001451">
    <property type="entry name" value="Hexapep"/>
</dbReference>
<evidence type="ECO:0000256" key="3">
    <source>
        <dbReference type="ARBA" id="ARBA00013266"/>
    </source>
</evidence>
<dbReference type="NCBIfam" id="NF041874">
    <property type="entry name" value="EPS_EpsC"/>
    <property type="match status" value="1"/>
</dbReference>
<dbReference type="EC" id="2.3.1.30" evidence="3 10"/>
<evidence type="ECO:0000256" key="7">
    <source>
        <dbReference type="ARBA" id="ARBA00023192"/>
    </source>
</evidence>
<dbReference type="InterPro" id="IPR011004">
    <property type="entry name" value="Trimer_LpxA-like_sf"/>
</dbReference>
<comment type="similarity">
    <text evidence="2 10">Belongs to the transferase hexapeptide repeat family.</text>
</comment>
<dbReference type="InterPro" id="IPR005881">
    <property type="entry name" value="Ser_O-AcTrfase"/>
</dbReference>
<dbReference type="FunFam" id="2.160.10.10:FF:000007">
    <property type="entry name" value="Serine acetyltransferase"/>
    <property type="match status" value="1"/>
</dbReference>
<evidence type="ECO:0000256" key="5">
    <source>
        <dbReference type="ARBA" id="ARBA00022605"/>
    </source>
</evidence>
<evidence type="ECO:0000256" key="10">
    <source>
        <dbReference type="PIRNR" id="PIRNR000441"/>
    </source>
</evidence>
<dbReference type="GO" id="GO:0006535">
    <property type="term" value="P:cysteine biosynthetic process from serine"/>
    <property type="evidence" value="ECO:0007669"/>
    <property type="project" value="InterPro"/>
</dbReference>
<dbReference type="OrthoDB" id="9801456at2"/>
<evidence type="ECO:0000256" key="8">
    <source>
        <dbReference type="ARBA" id="ARBA00023315"/>
    </source>
</evidence>
<dbReference type="UniPathway" id="UPA00136">
    <property type="reaction ID" value="UER00199"/>
</dbReference>
<evidence type="ECO:0000256" key="4">
    <source>
        <dbReference type="ARBA" id="ARBA00018522"/>
    </source>
</evidence>
<dbReference type="EMBL" id="CP037940">
    <property type="protein sequence ID" value="QBO36181.1"/>
    <property type="molecule type" value="Genomic_DNA"/>
</dbReference>